<protein>
    <submittedName>
        <fullName evidence="7">Uncharacterized protein</fullName>
    </submittedName>
</protein>
<dbReference type="GO" id="GO:0012505">
    <property type="term" value="C:endomembrane system"/>
    <property type="evidence" value="ECO:0007669"/>
    <property type="project" value="UniProtKB-SubCell"/>
</dbReference>
<organism evidence="7 8">
    <name type="scientific">Rhododendron williamsianum</name>
    <dbReference type="NCBI Taxonomy" id="262921"/>
    <lineage>
        <taxon>Eukaryota</taxon>
        <taxon>Viridiplantae</taxon>
        <taxon>Streptophyta</taxon>
        <taxon>Embryophyta</taxon>
        <taxon>Tracheophyta</taxon>
        <taxon>Spermatophyta</taxon>
        <taxon>Magnoliopsida</taxon>
        <taxon>eudicotyledons</taxon>
        <taxon>Gunneridae</taxon>
        <taxon>Pentapetalae</taxon>
        <taxon>asterids</taxon>
        <taxon>Ericales</taxon>
        <taxon>Ericaceae</taxon>
        <taxon>Ericoideae</taxon>
        <taxon>Rhodoreae</taxon>
        <taxon>Rhododendron</taxon>
    </lineage>
</organism>
<dbReference type="Pfam" id="PF06749">
    <property type="entry name" value="DUF1218"/>
    <property type="match status" value="1"/>
</dbReference>
<accession>A0A6A4M2T8</accession>
<evidence type="ECO:0000256" key="3">
    <source>
        <dbReference type="ARBA" id="ARBA00022729"/>
    </source>
</evidence>
<keyword evidence="5" id="KW-0472">Membrane</keyword>
<dbReference type="Proteomes" id="UP000428333">
    <property type="component" value="Linkage Group LG02"/>
</dbReference>
<evidence type="ECO:0000256" key="4">
    <source>
        <dbReference type="ARBA" id="ARBA00022989"/>
    </source>
</evidence>
<gene>
    <name evidence="7" type="ORF">C3L33_03449</name>
</gene>
<keyword evidence="3" id="KW-0732">Signal</keyword>
<comment type="caution">
    <text evidence="7">The sequence shown here is derived from an EMBL/GenBank/DDBJ whole genome shotgun (WGS) entry which is preliminary data.</text>
</comment>
<evidence type="ECO:0000256" key="1">
    <source>
        <dbReference type="ARBA" id="ARBA00004127"/>
    </source>
</evidence>
<keyword evidence="4" id="KW-1133">Transmembrane helix</keyword>
<dbReference type="EMBL" id="QEFC01000329">
    <property type="protein sequence ID" value="KAE9464650.1"/>
    <property type="molecule type" value="Genomic_DNA"/>
</dbReference>
<dbReference type="PANTHER" id="PTHR31769">
    <property type="entry name" value="OS07G0462200 PROTEIN-RELATED"/>
    <property type="match status" value="1"/>
</dbReference>
<comment type="subcellular location">
    <subcellularLocation>
        <location evidence="1">Endomembrane system</location>
        <topology evidence="1">Multi-pass membrane protein</topology>
    </subcellularLocation>
</comment>
<evidence type="ECO:0000313" key="8">
    <source>
        <dbReference type="Proteomes" id="UP000428333"/>
    </source>
</evidence>
<reference evidence="7 8" key="1">
    <citation type="journal article" date="2019" name="Genome Biol. Evol.">
        <title>The Rhododendron genome and chromosomal organization provide insight into shared whole-genome duplications across the heath family (Ericaceae).</title>
        <authorList>
            <person name="Soza V.L."/>
            <person name="Lindsley D."/>
            <person name="Waalkes A."/>
            <person name="Ramage E."/>
            <person name="Patwardhan R.P."/>
            <person name="Burton J.N."/>
            <person name="Adey A."/>
            <person name="Kumar A."/>
            <person name="Qiu R."/>
            <person name="Shendure J."/>
            <person name="Hall B."/>
        </authorList>
    </citation>
    <scope>NUCLEOTIDE SEQUENCE [LARGE SCALE GENOMIC DNA]</scope>
    <source>
        <strain evidence="7">RSF 1966-606</strain>
    </source>
</reference>
<sequence>MTETSTVLDMASQIQFTSSSTCTYPSSPAWGLGLAAAVSLAVAQIIFSNATGYFCYTLGSDQLVVNLFHVECRLAFVAAFRKLLPGAAPHGHHGNEKMYFGNHSCYFVKSGVSAEAASWSLIAVVCGITCYLGLDSVKIRNKGGSAMVHPQCPPPQSPPPNIITNVITDLAKLCAALTTCLGTLATGSNIM</sequence>
<dbReference type="InterPro" id="IPR052222">
    <property type="entry name" value="DESIGUAL"/>
</dbReference>
<dbReference type="InterPro" id="IPR009606">
    <property type="entry name" value="DEAL/Modifying_wall_lignin1/2"/>
</dbReference>
<feature type="non-terminal residue" evidence="7">
    <location>
        <position position="1"/>
    </location>
</feature>
<keyword evidence="2" id="KW-0812">Transmembrane</keyword>
<keyword evidence="8" id="KW-1185">Reference proteome</keyword>
<proteinExistence type="inferred from homology"/>
<evidence type="ECO:0000256" key="6">
    <source>
        <dbReference type="ARBA" id="ARBA00029467"/>
    </source>
</evidence>
<dbReference type="AlphaFoldDB" id="A0A6A4M2T8"/>
<name>A0A6A4M2T8_9ERIC</name>
<evidence type="ECO:0000256" key="2">
    <source>
        <dbReference type="ARBA" id="ARBA00022692"/>
    </source>
</evidence>
<comment type="similarity">
    <text evidence="6">Belongs to the DESIGUAL family.</text>
</comment>
<evidence type="ECO:0000256" key="5">
    <source>
        <dbReference type="ARBA" id="ARBA00023136"/>
    </source>
</evidence>
<evidence type="ECO:0000313" key="7">
    <source>
        <dbReference type="EMBL" id="KAE9464650.1"/>
    </source>
</evidence>
<dbReference type="OrthoDB" id="433738at2759"/>